<dbReference type="Proteomes" id="UP001596405">
    <property type="component" value="Unassembled WGS sequence"/>
</dbReference>
<feature type="chain" id="PRO_5046990260" evidence="1">
    <location>
        <begin position="22"/>
        <end position="152"/>
    </location>
</feature>
<protein>
    <submittedName>
        <fullName evidence="3">DUF2059 domain-containing protein</fullName>
    </submittedName>
</protein>
<dbReference type="RefSeq" id="WP_066626057.1">
    <property type="nucleotide sequence ID" value="NZ_JBHSYQ010000006.1"/>
</dbReference>
<organism evidence="3 4">
    <name type="scientific">Rufibacter roseus</name>
    <dbReference type="NCBI Taxonomy" id="1567108"/>
    <lineage>
        <taxon>Bacteria</taxon>
        <taxon>Pseudomonadati</taxon>
        <taxon>Bacteroidota</taxon>
        <taxon>Cytophagia</taxon>
        <taxon>Cytophagales</taxon>
        <taxon>Hymenobacteraceae</taxon>
        <taxon>Rufibacter</taxon>
    </lineage>
</organism>
<evidence type="ECO:0000313" key="3">
    <source>
        <dbReference type="EMBL" id="MFC6998629.1"/>
    </source>
</evidence>
<feature type="domain" description="DUF2059" evidence="2">
    <location>
        <begin position="80"/>
        <end position="139"/>
    </location>
</feature>
<evidence type="ECO:0000313" key="4">
    <source>
        <dbReference type="Proteomes" id="UP001596405"/>
    </source>
</evidence>
<proteinExistence type="predicted"/>
<name>A0ABW2DLG5_9BACT</name>
<feature type="signal peptide" evidence="1">
    <location>
        <begin position="1"/>
        <end position="21"/>
    </location>
</feature>
<accession>A0ABW2DLG5</accession>
<keyword evidence="4" id="KW-1185">Reference proteome</keyword>
<comment type="caution">
    <text evidence="3">The sequence shown here is derived from an EMBL/GenBank/DDBJ whole genome shotgun (WGS) entry which is preliminary data.</text>
</comment>
<dbReference type="Pfam" id="PF09832">
    <property type="entry name" value="DUF2059"/>
    <property type="match status" value="1"/>
</dbReference>
<sequence length="152" mass="17207">MKIYFFLGLFMLLFLTSGAVAQTQSSHQKAAENLLLIMGTPKALEDNIQQMLTMQMEQVPALKAAELEVRAFFSKHMNWDAIKGDLIKLYVAEFTEKELKDMTAFFNTPTGKKMASKQSKLAIESMKIGQESLQSHLPELQQIVMDKMKEGN</sequence>
<dbReference type="EMBL" id="JBHSYQ010000006">
    <property type="protein sequence ID" value="MFC6998629.1"/>
    <property type="molecule type" value="Genomic_DNA"/>
</dbReference>
<reference evidence="4" key="1">
    <citation type="journal article" date="2019" name="Int. J. Syst. Evol. Microbiol.">
        <title>The Global Catalogue of Microorganisms (GCM) 10K type strain sequencing project: providing services to taxonomists for standard genome sequencing and annotation.</title>
        <authorList>
            <consortium name="The Broad Institute Genomics Platform"/>
            <consortium name="The Broad Institute Genome Sequencing Center for Infectious Disease"/>
            <person name="Wu L."/>
            <person name="Ma J."/>
        </authorList>
    </citation>
    <scope>NUCLEOTIDE SEQUENCE [LARGE SCALE GENOMIC DNA]</scope>
    <source>
        <strain evidence="4">CGMCC 4.7393</strain>
    </source>
</reference>
<evidence type="ECO:0000259" key="2">
    <source>
        <dbReference type="Pfam" id="PF09832"/>
    </source>
</evidence>
<dbReference type="InterPro" id="IPR018637">
    <property type="entry name" value="DUF2059"/>
</dbReference>
<keyword evidence="1" id="KW-0732">Signal</keyword>
<evidence type="ECO:0000256" key="1">
    <source>
        <dbReference type="SAM" id="SignalP"/>
    </source>
</evidence>
<gene>
    <name evidence="3" type="ORF">ACFQHR_13405</name>
</gene>